<evidence type="ECO:0000256" key="3">
    <source>
        <dbReference type="ARBA" id="ARBA00022833"/>
    </source>
</evidence>
<dbReference type="InterPro" id="IPR038508">
    <property type="entry name" value="ArfGAP_dom_sf"/>
</dbReference>
<dbReference type="AlphaFoldDB" id="A0A1E4SLE7"/>
<dbReference type="GO" id="GO:0005802">
    <property type="term" value="C:trans-Golgi network"/>
    <property type="evidence" value="ECO:0007669"/>
    <property type="project" value="TreeGrafter"/>
</dbReference>
<feature type="compositionally biased region" description="Polar residues" evidence="6">
    <location>
        <begin position="243"/>
        <end position="255"/>
    </location>
</feature>
<dbReference type="SUPFAM" id="SSF103657">
    <property type="entry name" value="BAR/IMD domain-like"/>
    <property type="match status" value="1"/>
</dbReference>
<reference evidence="10" key="1">
    <citation type="submission" date="2016-05" db="EMBL/GenBank/DDBJ databases">
        <title>Comparative genomics of biotechnologically important yeasts.</title>
        <authorList>
            <consortium name="DOE Joint Genome Institute"/>
            <person name="Riley R."/>
            <person name="Haridas S."/>
            <person name="Wolfe K.H."/>
            <person name="Lopes M.R."/>
            <person name="Hittinger C.T."/>
            <person name="Goker M."/>
            <person name="Salamov A."/>
            <person name="Wisecaver J."/>
            <person name="Long T.M."/>
            <person name="Aerts A.L."/>
            <person name="Barry K."/>
            <person name="Choi C."/>
            <person name="Clum A."/>
            <person name="Coughlan A.Y."/>
            <person name="Deshpande S."/>
            <person name="Douglass A.P."/>
            <person name="Hanson S.J."/>
            <person name="Klenk H.-P."/>
            <person name="Labutti K."/>
            <person name="Lapidus A."/>
            <person name="Lindquist E."/>
            <person name="Lipzen A."/>
            <person name="Meier-Kolthoff J.P."/>
            <person name="Ohm R.A."/>
            <person name="Otillar R.P."/>
            <person name="Pangilinan J."/>
            <person name="Peng Y."/>
            <person name="Rokas A."/>
            <person name="Rosa C.A."/>
            <person name="Scheuner C."/>
            <person name="Sibirny A.A."/>
            <person name="Slot J.C."/>
            <person name="Stielow J.B."/>
            <person name="Sun H."/>
            <person name="Kurtzman C.P."/>
            <person name="Blackwell M."/>
            <person name="Grigoriev I.V."/>
            <person name="Jeffries T.W."/>
        </authorList>
    </citation>
    <scope>NUCLEOTIDE SEQUENCE [LARGE SCALE GENOMIC DNA]</scope>
    <source>
        <strain evidence="10">NRRL Y-17324</strain>
    </source>
</reference>
<dbReference type="InterPro" id="IPR027267">
    <property type="entry name" value="AH/BAR_dom_sf"/>
</dbReference>
<dbReference type="Gene3D" id="1.10.220.150">
    <property type="entry name" value="Arf GTPase activating protein"/>
    <property type="match status" value="1"/>
</dbReference>
<accession>A0A1E4SLE7</accession>
<protein>
    <recommendedName>
        <fullName evidence="5">ADP-ribosylation factor GTPase-activating protein</fullName>
    </recommendedName>
</protein>
<evidence type="ECO:0000256" key="6">
    <source>
        <dbReference type="SAM" id="MobiDB-lite"/>
    </source>
</evidence>
<evidence type="ECO:0000256" key="4">
    <source>
        <dbReference type="PROSITE-ProRule" id="PRU00288"/>
    </source>
</evidence>
<gene>
    <name evidence="9" type="ORF">CANTADRAFT_25943</name>
</gene>
<dbReference type="InterPro" id="IPR001849">
    <property type="entry name" value="PH_domain"/>
</dbReference>
<feature type="compositionally biased region" description="Low complexity" evidence="6">
    <location>
        <begin position="917"/>
        <end position="938"/>
    </location>
</feature>
<keyword evidence="5" id="KW-0677">Repeat</keyword>
<dbReference type="InterPro" id="IPR045258">
    <property type="entry name" value="ACAP1/2/3-like"/>
</dbReference>
<keyword evidence="5" id="KW-0963">Cytoplasm</keyword>
<evidence type="ECO:0000259" key="8">
    <source>
        <dbReference type="PROSITE" id="PS50115"/>
    </source>
</evidence>
<dbReference type="Gene3D" id="2.30.29.30">
    <property type="entry name" value="Pleckstrin-homology domain (PH domain)/Phosphotyrosine-binding domain (PTB)"/>
    <property type="match status" value="1"/>
</dbReference>
<feature type="domain" description="PH" evidence="7">
    <location>
        <begin position="650"/>
        <end position="748"/>
    </location>
</feature>
<keyword evidence="5" id="KW-0040">ANK repeat</keyword>
<keyword evidence="2 4" id="KW-0863">Zinc-finger</keyword>
<dbReference type="PANTHER" id="PTHR23180">
    <property type="entry name" value="CENTAURIN/ARF"/>
    <property type="match status" value="1"/>
</dbReference>
<sequence>MNSLSSLVFPYERSGHGDISLNKVVFLDHQDTSRLTITLKEGKDVDSVELTGQNNKPKPVSYIDNPQLNPQTPLLVRIPSANTKLKISVSIRPTKENQHKSLVLVKSYSKNDDVENHRRKLKVDQMEAPKISRNAAESGNHPEKQLGDLERVSSVETAIVEDDLNDLQISKIEYALLPIEHSDNRIQKIIINDTFRHETPKDSVLNLFVWEYDDNTKDYQFLFKFNVWIDEVTYSIPTFPNSELESATTSTSQISPPGKDSHKIPGKPKSKPLKLSDLKKSFHLIIEDGPEFRNSLKAYEGNVSPFKKVCQNLLDELRGLDHTLKRLLTFKAKVVELIYSLTDLLFNPILRSLGFPTQFQSKLNKIIEPFEKNLKFLLRDVFDLKLIQKLCQIATSFEGASASASTNSASSSSSSSELTHLKKNFEANSKEFYSWLNKYLSNDKERSKMKLLLKRKAFELSKFDYLNQLNLITNNQYLNQLLEKLFKFVNLDFDVKKPTLLNFNEYNDLKLSQNLLTEQYEIYLNVLLRFNSEKYQLRQMIEASQSNEELTRSIRYNRLSYIRALHGQKQIGATDGTELSLTQEPKITDITDYMAYESNYSGMENSSPSLDFEIDENTEITKENLDMIFSSGSDKPNDTKTISQSDLDQGSDISGILYTLGGQGKQGWHKEWVVLDKGRLIEYSDWRKGTSPINKPIEVALSNVKALNYERRQNCFEIMTSSGHKHVFQAINEDERDKWMKALYNAGQVVNTSRIETYSGKETKPVKEHTGKSGSVRVSLRRNGKHNLKVVTDFKPPILNQHGDRSVSPISISSQSPFEKQDTYYNLVRAIPNSANHLCVDCGSLESVEWISINYFVCFCVKCASCHRNLGSHISKIRSLKLDKFDNEVRFLLKYVNNAQANSYLEGAFTNQGNVATPTGTPLTTPTTTPTSPFTGKTNKPDSSTPYEQRLEFIREKYISKAFISKIPEINTVLLKAVQKINIQEVLRTIACGADVNLHLQIPANSKHESQLISVLEYSLRKFVEIHEGSSTLVPRKLFVISELLILNGCKTDNLLLNKEFLTPEALEYWKHRRISLGADDPGV</sequence>
<dbReference type="Pfam" id="PF00169">
    <property type="entry name" value="PH"/>
    <property type="match status" value="1"/>
</dbReference>
<dbReference type="GO" id="GO:0006891">
    <property type="term" value="P:intra-Golgi vesicle-mediated transport"/>
    <property type="evidence" value="ECO:0007669"/>
    <property type="project" value="TreeGrafter"/>
</dbReference>
<keyword evidence="3 5" id="KW-0862">Zinc</keyword>
<dbReference type="GeneID" id="30981728"/>
<dbReference type="STRING" id="984487.A0A1E4SLE7"/>
<dbReference type="Proteomes" id="UP000094285">
    <property type="component" value="Unassembled WGS sequence"/>
</dbReference>
<comment type="function">
    <text evidence="5">GTPase-activating protein for the ADP ribosylation factor family.</text>
</comment>
<dbReference type="PROSITE" id="PS50003">
    <property type="entry name" value="PH_DOMAIN"/>
    <property type="match status" value="1"/>
</dbReference>
<dbReference type="InterPro" id="IPR011993">
    <property type="entry name" value="PH-like_dom_sf"/>
</dbReference>
<evidence type="ECO:0000256" key="1">
    <source>
        <dbReference type="ARBA" id="ARBA00022723"/>
    </source>
</evidence>
<dbReference type="CDD" id="cd00821">
    <property type="entry name" value="PH"/>
    <property type="match status" value="1"/>
</dbReference>
<evidence type="ECO:0000313" key="10">
    <source>
        <dbReference type="Proteomes" id="UP000094285"/>
    </source>
</evidence>
<feature type="region of interest" description="Disordered" evidence="6">
    <location>
        <begin position="49"/>
        <end position="68"/>
    </location>
</feature>
<dbReference type="PANTHER" id="PTHR23180:SF160">
    <property type="entry name" value="ADP-RIBOSYLATION FACTOR GTPASE-ACTIVATING PROTEIN EFFECTOR PROTEIN 1"/>
    <property type="match status" value="1"/>
</dbReference>
<evidence type="ECO:0000313" key="9">
    <source>
        <dbReference type="EMBL" id="ODV80333.1"/>
    </source>
</evidence>
<feature type="domain" description="Arf-GAP" evidence="8">
    <location>
        <begin position="822"/>
        <end position="971"/>
    </location>
</feature>
<comment type="subcellular location">
    <subcellularLocation>
        <location evidence="5">Cytoplasm</location>
    </subcellularLocation>
</comment>
<dbReference type="CDD" id="cd08204">
    <property type="entry name" value="ArfGap"/>
    <property type="match status" value="1"/>
</dbReference>
<dbReference type="SMART" id="SM00105">
    <property type="entry name" value="ArfGap"/>
    <property type="match status" value="1"/>
</dbReference>
<evidence type="ECO:0000256" key="2">
    <source>
        <dbReference type="ARBA" id="ARBA00022771"/>
    </source>
</evidence>
<dbReference type="GO" id="GO:0005096">
    <property type="term" value="F:GTPase activator activity"/>
    <property type="evidence" value="ECO:0007669"/>
    <property type="project" value="UniProtKB-KW"/>
</dbReference>
<dbReference type="InterPro" id="IPR037278">
    <property type="entry name" value="ARFGAP/RecO"/>
</dbReference>
<dbReference type="SUPFAM" id="SSF57863">
    <property type="entry name" value="ArfGap/RecO-like zinc finger"/>
    <property type="match status" value="1"/>
</dbReference>
<dbReference type="RefSeq" id="XP_020065455.1">
    <property type="nucleotide sequence ID" value="XM_020207591.1"/>
</dbReference>
<dbReference type="PROSITE" id="PS50115">
    <property type="entry name" value="ARFGAP"/>
    <property type="match status" value="1"/>
</dbReference>
<dbReference type="SUPFAM" id="SSF50729">
    <property type="entry name" value="PH domain-like"/>
    <property type="match status" value="1"/>
</dbReference>
<dbReference type="GO" id="GO:0005768">
    <property type="term" value="C:endosome"/>
    <property type="evidence" value="ECO:0007669"/>
    <property type="project" value="TreeGrafter"/>
</dbReference>
<feature type="region of interest" description="Disordered" evidence="6">
    <location>
        <begin position="243"/>
        <end position="271"/>
    </location>
</feature>
<evidence type="ECO:0000256" key="5">
    <source>
        <dbReference type="RuleBase" id="RU369028"/>
    </source>
</evidence>
<keyword evidence="10" id="KW-1185">Reference proteome</keyword>
<keyword evidence="1 5" id="KW-0479">Metal-binding</keyword>
<feature type="region of interest" description="Disordered" evidence="6">
    <location>
        <begin position="915"/>
        <end position="945"/>
    </location>
</feature>
<dbReference type="InterPro" id="IPR001164">
    <property type="entry name" value="ArfGAP_dom"/>
</dbReference>
<dbReference type="SMART" id="SM00233">
    <property type="entry name" value="PH"/>
    <property type="match status" value="1"/>
</dbReference>
<dbReference type="EMBL" id="KV453911">
    <property type="protein sequence ID" value="ODV80333.1"/>
    <property type="molecule type" value="Genomic_DNA"/>
</dbReference>
<dbReference type="Gene3D" id="1.20.1270.60">
    <property type="entry name" value="Arfaptin homology (AH) domain/BAR domain"/>
    <property type="match status" value="1"/>
</dbReference>
<dbReference type="GO" id="GO:0008270">
    <property type="term" value="F:zinc ion binding"/>
    <property type="evidence" value="ECO:0007669"/>
    <property type="project" value="UniProtKB-KW"/>
</dbReference>
<name>A0A1E4SLE7_9ASCO</name>
<keyword evidence="5" id="KW-0343">GTPase activation</keyword>
<dbReference type="OrthoDB" id="10266696at2759"/>
<evidence type="ECO:0000259" key="7">
    <source>
        <dbReference type="PROSITE" id="PS50003"/>
    </source>
</evidence>
<organism evidence="9 10">
    <name type="scientific">Suhomyces tanzawaensis NRRL Y-17324</name>
    <dbReference type="NCBI Taxonomy" id="984487"/>
    <lineage>
        <taxon>Eukaryota</taxon>
        <taxon>Fungi</taxon>
        <taxon>Dikarya</taxon>
        <taxon>Ascomycota</taxon>
        <taxon>Saccharomycotina</taxon>
        <taxon>Pichiomycetes</taxon>
        <taxon>Debaryomycetaceae</taxon>
        <taxon>Suhomyces</taxon>
    </lineage>
</organism>
<dbReference type="Pfam" id="PF01412">
    <property type="entry name" value="ArfGap"/>
    <property type="match status" value="1"/>
</dbReference>
<proteinExistence type="predicted"/>